<keyword evidence="1" id="KW-0472">Membrane</keyword>
<keyword evidence="1" id="KW-0812">Transmembrane</keyword>
<dbReference type="RefSeq" id="WP_126350305.1">
    <property type="nucleotide sequence ID" value="NZ_CP126483.1"/>
</dbReference>
<feature type="transmembrane region" description="Helical" evidence="1">
    <location>
        <begin position="6"/>
        <end position="27"/>
    </location>
</feature>
<dbReference type="AlphaFoldDB" id="A0A4R5YNW4"/>
<accession>A0A4R5YNW4</accession>
<protein>
    <submittedName>
        <fullName evidence="2">Methionine/alanine import family NSS transporter small subunit</fullName>
    </submittedName>
</protein>
<gene>
    <name evidence="2" type="ORF">E2R59_03605</name>
</gene>
<dbReference type="GeneID" id="64346486"/>
<evidence type="ECO:0000313" key="2">
    <source>
        <dbReference type="EMBL" id="TDL47076.1"/>
    </source>
</evidence>
<organism evidence="2 3">
    <name type="scientific">Kocuria rosea</name>
    <name type="common">Deinococcus erythromyxa</name>
    <name type="synonym">Micrococcus rubens</name>
    <dbReference type="NCBI Taxonomy" id="1275"/>
    <lineage>
        <taxon>Bacteria</taxon>
        <taxon>Bacillati</taxon>
        <taxon>Actinomycetota</taxon>
        <taxon>Actinomycetes</taxon>
        <taxon>Micrococcales</taxon>
        <taxon>Micrococcaceae</taxon>
        <taxon>Kocuria</taxon>
    </lineage>
</organism>
<comment type="caution">
    <text evidence="2">The sequence shown here is derived from an EMBL/GenBank/DDBJ whole genome shotgun (WGS) entry which is preliminary data.</text>
</comment>
<dbReference type="NCBIfam" id="NF033493">
    <property type="entry name" value="MetS_like_NSS"/>
    <property type="match status" value="1"/>
</dbReference>
<dbReference type="Pfam" id="PF16951">
    <property type="entry name" value="MaAIMP_sms"/>
    <property type="match status" value="1"/>
</dbReference>
<evidence type="ECO:0000256" key="1">
    <source>
        <dbReference type="SAM" id="Phobius"/>
    </source>
</evidence>
<proteinExistence type="predicted"/>
<reference evidence="2 3" key="1">
    <citation type="submission" date="2019-03" db="EMBL/GenBank/DDBJ databases">
        <title>Genome Sequencing and Assembly of Various Microbes Isolated from Partially Reclaimed Soil and Acid Mine Drainage (AMD) Site.</title>
        <authorList>
            <person name="Steinbock B."/>
            <person name="Bechtold R."/>
            <person name="Sevigny J.L."/>
            <person name="Thomas D."/>
            <person name="Cuthill L.R."/>
            <person name="Aveiro Johannsen E.J."/>
            <person name="Thomas K."/>
            <person name="Ghosh A."/>
        </authorList>
    </citation>
    <scope>NUCLEOTIDE SEQUENCE [LARGE SCALE GENOMIC DNA]</scope>
    <source>
        <strain evidence="2 3">S-A3</strain>
    </source>
</reference>
<keyword evidence="1" id="KW-1133">Transmembrane helix</keyword>
<evidence type="ECO:0000313" key="3">
    <source>
        <dbReference type="Proteomes" id="UP000295163"/>
    </source>
</evidence>
<name>A0A4R5YNW4_KOCRO</name>
<dbReference type="InterPro" id="IPR031596">
    <property type="entry name" value="MaAIMP_sms"/>
</dbReference>
<dbReference type="Proteomes" id="UP000295163">
    <property type="component" value="Unassembled WGS sequence"/>
</dbReference>
<sequence length="49" mass="5351">MTTPAIIMLIVAVCTVWGGFIAAVLHLRRTPEVDENDQGFGGDDYVRTT</sequence>
<dbReference type="EMBL" id="SMZT01000001">
    <property type="protein sequence ID" value="TDL47076.1"/>
    <property type="molecule type" value="Genomic_DNA"/>
</dbReference>